<comment type="caution">
    <text evidence="2">The sequence shown here is derived from an EMBL/GenBank/DDBJ whole genome shotgun (WGS) entry which is preliminary data.</text>
</comment>
<sequence>MTARNTRVENTSGHHGQRATTMMSWPDDRVRRFEENAMKPFCRWRIEGRAPIVIRLAAGDQLRCVQGLAWVTQAPVKPGHDPDRSCDDFVLGPRARLSAAEPLTCFVSALCGKPAWIVVSGTAHAVATLPPCSTQPLEANA</sequence>
<gene>
    <name evidence="2" type="ORF">DN412_24495</name>
</gene>
<reference evidence="3" key="1">
    <citation type="submission" date="2018-06" db="EMBL/GenBank/DDBJ databases">
        <authorList>
            <person name="Feng T."/>
            <person name="Jeon C.O."/>
        </authorList>
    </citation>
    <scope>NUCLEOTIDE SEQUENCE [LARGE SCALE GENOMIC DNA]</scope>
    <source>
        <strain evidence="3">S23</strain>
    </source>
</reference>
<evidence type="ECO:0000313" key="2">
    <source>
        <dbReference type="EMBL" id="RDK07711.1"/>
    </source>
</evidence>
<organism evidence="2 3">
    <name type="scientific">Cupriavidus lacunae</name>
    <dbReference type="NCBI Taxonomy" id="2666307"/>
    <lineage>
        <taxon>Bacteria</taxon>
        <taxon>Pseudomonadati</taxon>
        <taxon>Pseudomonadota</taxon>
        <taxon>Betaproteobacteria</taxon>
        <taxon>Burkholderiales</taxon>
        <taxon>Burkholderiaceae</taxon>
        <taxon>Cupriavidus</taxon>
    </lineage>
</organism>
<evidence type="ECO:0000256" key="1">
    <source>
        <dbReference type="SAM" id="MobiDB-lite"/>
    </source>
</evidence>
<dbReference type="Pfam" id="PF11142">
    <property type="entry name" value="DUF2917"/>
    <property type="match status" value="1"/>
</dbReference>
<accession>A0A370NQ59</accession>
<dbReference type="AlphaFoldDB" id="A0A370NQ59"/>
<evidence type="ECO:0008006" key="4">
    <source>
        <dbReference type="Google" id="ProtNLM"/>
    </source>
</evidence>
<keyword evidence="3" id="KW-1185">Reference proteome</keyword>
<dbReference type="Proteomes" id="UP000255165">
    <property type="component" value="Unassembled WGS sequence"/>
</dbReference>
<evidence type="ECO:0000313" key="3">
    <source>
        <dbReference type="Proteomes" id="UP000255165"/>
    </source>
</evidence>
<protein>
    <recommendedName>
        <fullName evidence="4">DUF2917 domain-containing protein</fullName>
    </recommendedName>
</protein>
<dbReference type="InterPro" id="IPR021317">
    <property type="entry name" value="DUF2917"/>
</dbReference>
<dbReference type="EMBL" id="QKWJ01000036">
    <property type="protein sequence ID" value="RDK07711.1"/>
    <property type="molecule type" value="Genomic_DNA"/>
</dbReference>
<proteinExistence type="predicted"/>
<name>A0A370NQ59_9BURK</name>
<feature type="region of interest" description="Disordered" evidence="1">
    <location>
        <begin position="1"/>
        <end position="20"/>
    </location>
</feature>